<organism evidence="3 4">
    <name type="scientific">Panicum miliaceum</name>
    <name type="common">Proso millet</name>
    <name type="synonym">Broomcorn millet</name>
    <dbReference type="NCBI Taxonomy" id="4540"/>
    <lineage>
        <taxon>Eukaryota</taxon>
        <taxon>Viridiplantae</taxon>
        <taxon>Streptophyta</taxon>
        <taxon>Embryophyta</taxon>
        <taxon>Tracheophyta</taxon>
        <taxon>Spermatophyta</taxon>
        <taxon>Magnoliopsida</taxon>
        <taxon>Liliopsida</taxon>
        <taxon>Poales</taxon>
        <taxon>Poaceae</taxon>
        <taxon>PACMAD clade</taxon>
        <taxon>Panicoideae</taxon>
        <taxon>Panicodae</taxon>
        <taxon>Paniceae</taxon>
        <taxon>Panicinae</taxon>
        <taxon>Panicum</taxon>
        <taxon>Panicum sect. Panicum</taxon>
    </lineage>
</organism>
<feature type="signal peptide" evidence="2">
    <location>
        <begin position="1"/>
        <end position="34"/>
    </location>
</feature>
<reference evidence="4" key="1">
    <citation type="journal article" date="2019" name="Nat. Commun.">
        <title>The genome of broomcorn millet.</title>
        <authorList>
            <person name="Zou C."/>
            <person name="Miki D."/>
            <person name="Li D."/>
            <person name="Tang Q."/>
            <person name="Xiao L."/>
            <person name="Rajput S."/>
            <person name="Deng P."/>
            <person name="Jia W."/>
            <person name="Huang R."/>
            <person name="Zhang M."/>
            <person name="Sun Y."/>
            <person name="Hu J."/>
            <person name="Fu X."/>
            <person name="Schnable P.S."/>
            <person name="Li F."/>
            <person name="Zhang H."/>
            <person name="Feng B."/>
            <person name="Zhu X."/>
            <person name="Liu R."/>
            <person name="Schnable J.C."/>
            <person name="Zhu J.-K."/>
            <person name="Zhang H."/>
        </authorList>
    </citation>
    <scope>NUCLEOTIDE SEQUENCE [LARGE SCALE GENOMIC DNA]</scope>
</reference>
<dbReference type="OrthoDB" id="443318at2759"/>
<evidence type="ECO:0000313" key="3">
    <source>
        <dbReference type="EMBL" id="RLM99704.1"/>
    </source>
</evidence>
<dbReference type="SUPFAM" id="SSF53474">
    <property type="entry name" value="alpha/beta-Hydrolases"/>
    <property type="match status" value="1"/>
</dbReference>
<comment type="caution">
    <text evidence="3">The sequence shown here is derived from an EMBL/GenBank/DDBJ whole genome shotgun (WGS) entry which is preliminary data.</text>
</comment>
<dbReference type="GO" id="GO:0016747">
    <property type="term" value="F:acyltransferase activity, transferring groups other than amino-acyl groups"/>
    <property type="evidence" value="ECO:0007669"/>
    <property type="project" value="TreeGrafter"/>
</dbReference>
<dbReference type="PANTHER" id="PTHR11802">
    <property type="entry name" value="SERINE PROTEASE FAMILY S10 SERINE CARBOXYPEPTIDASE"/>
    <property type="match status" value="1"/>
</dbReference>
<dbReference type="Pfam" id="PF00450">
    <property type="entry name" value="Peptidase_S10"/>
    <property type="match status" value="1"/>
</dbReference>
<dbReference type="InterPro" id="IPR029058">
    <property type="entry name" value="AB_hydrolase_fold"/>
</dbReference>
<comment type="similarity">
    <text evidence="1">Belongs to the peptidase S10 family.</text>
</comment>
<proteinExistence type="inferred from homology"/>
<gene>
    <name evidence="3" type="ORF">C2845_PM06G12900</name>
</gene>
<evidence type="ECO:0000256" key="1">
    <source>
        <dbReference type="ARBA" id="ARBA00009431"/>
    </source>
</evidence>
<evidence type="ECO:0000313" key="4">
    <source>
        <dbReference type="Proteomes" id="UP000275267"/>
    </source>
</evidence>
<dbReference type="PANTHER" id="PTHR11802:SF254">
    <property type="entry name" value="SERINE CARBOXYPEPTIDASE-LIKE 20"/>
    <property type="match status" value="1"/>
</dbReference>
<dbReference type="InterPro" id="IPR001563">
    <property type="entry name" value="Peptidase_S10"/>
</dbReference>
<accession>A0A3L6RCR6</accession>
<dbReference type="AlphaFoldDB" id="A0A3L6RCR6"/>
<dbReference type="EMBL" id="PQIB02000009">
    <property type="protein sequence ID" value="RLM99704.1"/>
    <property type="molecule type" value="Genomic_DNA"/>
</dbReference>
<name>A0A3L6RCR6_PANMI</name>
<keyword evidence="4" id="KW-1185">Reference proteome</keyword>
<keyword evidence="2" id="KW-0732">Signal</keyword>
<dbReference type="GO" id="GO:0004185">
    <property type="term" value="F:serine-type carboxypeptidase activity"/>
    <property type="evidence" value="ECO:0007669"/>
    <property type="project" value="InterPro"/>
</dbReference>
<dbReference type="GO" id="GO:0006508">
    <property type="term" value="P:proteolysis"/>
    <property type="evidence" value="ECO:0007669"/>
    <property type="project" value="InterPro"/>
</dbReference>
<dbReference type="Gene3D" id="3.40.50.1820">
    <property type="entry name" value="alpha/beta hydrolase"/>
    <property type="match status" value="2"/>
</dbReference>
<feature type="chain" id="PRO_5018253203" evidence="2">
    <location>
        <begin position="35"/>
        <end position="347"/>
    </location>
</feature>
<evidence type="ECO:0000256" key="2">
    <source>
        <dbReference type="SAM" id="SignalP"/>
    </source>
</evidence>
<dbReference type="Proteomes" id="UP000275267">
    <property type="component" value="Unassembled WGS sequence"/>
</dbReference>
<dbReference type="Gene3D" id="3.40.50.12670">
    <property type="match status" value="1"/>
</dbReference>
<protein>
    <submittedName>
        <fullName evidence="3">Serine carboxypeptidase 1-like</fullName>
    </submittedName>
</protein>
<dbReference type="GO" id="GO:0019748">
    <property type="term" value="P:secondary metabolic process"/>
    <property type="evidence" value="ECO:0007669"/>
    <property type="project" value="TreeGrafter"/>
</dbReference>
<sequence length="347" mass="38109">MAWSWSVSAPSSAPTAAAFVLLQLLAAFVCSCRSAPPDALVSSVIYLDSPVGVGLSYAKDKSKAYTTGDLQTANDSHTFLLKGYMVGNGVCDTVFDGNALVPFAHGMGLISDDMYKETSTACHGNYWNDSSSYECRTALSNADTVIAGLNIYDILEPCYHSKNIKKVTPQNSRKPQSFEDPGVTDKPLPVRTRMLGRAWPLRAPVRAGRVPSWQELASDVPCMVSSIGPWVLCTNALLNFDHDAGSMVIYHKNLTSQGYRALIYSSDHDMCVPYTGTEAWTASLGYGIIDSWRQWIADEEVSGYLNKQRFSNFCPRMFDLGAGHTVPEYKPQEALAFYSRWLTGSKL</sequence>